<name>A0A165PT60_EXIGL</name>
<dbReference type="SUPFAM" id="SSF56112">
    <property type="entry name" value="Protein kinase-like (PK-like)"/>
    <property type="match status" value="1"/>
</dbReference>
<dbReference type="GO" id="GO:0035556">
    <property type="term" value="P:intracellular signal transduction"/>
    <property type="evidence" value="ECO:0007669"/>
    <property type="project" value="TreeGrafter"/>
</dbReference>
<dbReference type="PANTHER" id="PTHR24346">
    <property type="entry name" value="MAP/MICROTUBULE AFFINITY-REGULATING KINASE"/>
    <property type="match status" value="1"/>
</dbReference>
<evidence type="ECO:0000256" key="1">
    <source>
        <dbReference type="ARBA" id="ARBA00022741"/>
    </source>
</evidence>
<dbReference type="STRING" id="1314781.A0A165PT60"/>
<dbReference type="PROSITE" id="PS50011">
    <property type="entry name" value="PROTEIN_KINASE_DOM"/>
    <property type="match status" value="1"/>
</dbReference>
<dbReference type="Pfam" id="PF00069">
    <property type="entry name" value="Pkinase"/>
    <property type="match status" value="1"/>
</dbReference>
<keyword evidence="5" id="KW-1185">Reference proteome</keyword>
<dbReference type="InParanoid" id="A0A165PT60"/>
<gene>
    <name evidence="4" type="ORF">EXIGLDRAFT_732888</name>
</gene>
<organism evidence="4 5">
    <name type="scientific">Exidia glandulosa HHB12029</name>
    <dbReference type="NCBI Taxonomy" id="1314781"/>
    <lineage>
        <taxon>Eukaryota</taxon>
        <taxon>Fungi</taxon>
        <taxon>Dikarya</taxon>
        <taxon>Basidiomycota</taxon>
        <taxon>Agaricomycotina</taxon>
        <taxon>Agaricomycetes</taxon>
        <taxon>Auriculariales</taxon>
        <taxon>Exidiaceae</taxon>
        <taxon>Exidia</taxon>
    </lineage>
</organism>
<dbReference type="Proteomes" id="UP000077266">
    <property type="component" value="Unassembled WGS sequence"/>
</dbReference>
<dbReference type="EMBL" id="KV425887">
    <property type="protein sequence ID" value="KZW02635.1"/>
    <property type="molecule type" value="Genomic_DNA"/>
</dbReference>
<dbReference type="GO" id="GO:0005737">
    <property type="term" value="C:cytoplasm"/>
    <property type="evidence" value="ECO:0007669"/>
    <property type="project" value="TreeGrafter"/>
</dbReference>
<proteinExistence type="predicted"/>
<protein>
    <recommendedName>
        <fullName evidence="3">Protein kinase domain-containing protein</fullName>
    </recommendedName>
</protein>
<dbReference type="OrthoDB" id="4062651at2759"/>
<keyword evidence="1" id="KW-0547">Nucleotide-binding</keyword>
<reference evidence="4 5" key="1">
    <citation type="journal article" date="2016" name="Mol. Biol. Evol.">
        <title>Comparative Genomics of Early-Diverging Mushroom-Forming Fungi Provides Insights into the Origins of Lignocellulose Decay Capabilities.</title>
        <authorList>
            <person name="Nagy L.G."/>
            <person name="Riley R."/>
            <person name="Tritt A."/>
            <person name="Adam C."/>
            <person name="Daum C."/>
            <person name="Floudas D."/>
            <person name="Sun H."/>
            <person name="Yadav J.S."/>
            <person name="Pangilinan J."/>
            <person name="Larsson K.H."/>
            <person name="Matsuura K."/>
            <person name="Barry K."/>
            <person name="Labutti K."/>
            <person name="Kuo R."/>
            <person name="Ohm R.A."/>
            <person name="Bhattacharya S.S."/>
            <person name="Shirouzu T."/>
            <person name="Yoshinaga Y."/>
            <person name="Martin F.M."/>
            <person name="Grigoriev I.V."/>
            <person name="Hibbett D.S."/>
        </authorList>
    </citation>
    <scope>NUCLEOTIDE SEQUENCE [LARGE SCALE GENOMIC DNA]</scope>
    <source>
        <strain evidence="4 5">HHB12029</strain>
    </source>
</reference>
<dbReference type="PANTHER" id="PTHR24346:SF30">
    <property type="entry name" value="MATERNAL EMBRYONIC LEUCINE ZIPPER KINASE"/>
    <property type="match status" value="1"/>
</dbReference>
<dbReference type="Gene3D" id="1.10.510.10">
    <property type="entry name" value="Transferase(Phosphotransferase) domain 1"/>
    <property type="match status" value="1"/>
</dbReference>
<keyword evidence="2" id="KW-0067">ATP-binding</keyword>
<evidence type="ECO:0000313" key="4">
    <source>
        <dbReference type="EMBL" id="KZW02635.1"/>
    </source>
</evidence>
<feature type="domain" description="Protein kinase" evidence="3">
    <location>
        <begin position="1"/>
        <end position="210"/>
    </location>
</feature>
<dbReference type="GO" id="GO:0005524">
    <property type="term" value="F:ATP binding"/>
    <property type="evidence" value="ECO:0007669"/>
    <property type="project" value="UniProtKB-KW"/>
</dbReference>
<sequence length="210" mass="24173">MPLLAPVETDRLHTHASAFECARQIINGVAFLHSLGIAHGDIHISNLLMSHSGPPFKIYFIDFDLAHIDPDRTCMVVCQWKGGKIQPPEVDEEFSQRKPYNPFLADIFALGVTWQHFQLTPPCPYMQELRYTMMEDDPASRPTAQQCATAFGTLYADIPKTSIFSPTLCTRYLWRVAVRGRNRKMWFRELAEYLVELCILFFRGVEYRPS</sequence>
<accession>A0A165PT60</accession>
<dbReference type="AlphaFoldDB" id="A0A165PT60"/>
<evidence type="ECO:0000259" key="3">
    <source>
        <dbReference type="PROSITE" id="PS50011"/>
    </source>
</evidence>
<dbReference type="GO" id="GO:0004674">
    <property type="term" value="F:protein serine/threonine kinase activity"/>
    <property type="evidence" value="ECO:0007669"/>
    <property type="project" value="TreeGrafter"/>
</dbReference>
<evidence type="ECO:0000256" key="2">
    <source>
        <dbReference type="ARBA" id="ARBA00022840"/>
    </source>
</evidence>
<dbReference type="InterPro" id="IPR000719">
    <property type="entry name" value="Prot_kinase_dom"/>
</dbReference>
<evidence type="ECO:0000313" key="5">
    <source>
        <dbReference type="Proteomes" id="UP000077266"/>
    </source>
</evidence>
<dbReference type="InterPro" id="IPR011009">
    <property type="entry name" value="Kinase-like_dom_sf"/>
</dbReference>